<keyword evidence="3" id="KW-1003">Cell membrane</keyword>
<keyword evidence="12 14" id="KW-1015">Disulfide bond</keyword>
<feature type="transmembrane region" description="Helical" evidence="16">
    <location>
        <begin position="98"/>
        <end position="120"/>
    </location>
</feature>
<dbReference type="EMBL" id="CAAE01014573">
    <property type="protein sequence ID" value="CAF99146.1"/>
    <property type="molecule type" value="Genomic_DNA"/>
</dbReference>
<dbReference type="FunFam" id="2.10.25.10:FF:000158">
    <property type="entry name" value="proheparin-binding EGF-like growth factor"/>
    <property type="match status" value="1"/>
</dbReference>
<dbReference type="PRINTS" id="PR00009">
    <property type="entry name" value="EGFTGF"/>
</dbReference>
<dbReference type="GO" id="GO:0008284">
    <property type="term" value="P:positive regulation of cell population proliferation"/>
    <property type="evidence" value="ECO:0007669"/>
    <property type="project" value="TreeGrafter"/>
</dbReference>
<dbReference type="OrthoDB" id="8780145at2759"/>
<keyword evidence="4" id="KW-0964">Secreted</keyword>
<evidence type="ECO:0000256" key="6">
    <source>
        <dbReference type="ARBA" id="ARBA00022674"/>
    </source>
</evidence>
<dbReference type="Gene3D" id="2.10.25.10">
    <property type="entry name" value="Laminin"/>
    <property type="match status" value="1"/>
</dbReference>
<dbReference type="PROSITE" id="PS00022">
    <property type="entry name" value="EGF_1"/>
    <property type="match status" value="1"/>
</dbReference>
<reference evidence="18" key="2">
    <citation type="submission" date="2004-02" db="EMBL/GenBank/DDBJ databases">
        <authorList>
            <consortium name="Genoscope"/>
            <consortium name="Whitehead Institute Centre for Genome Research"/>
        </authorList>
    </citation>
    <scope>NUCLEOTIDE SEQUENCE</scope>
</reference>
<dbReference type="HOGENOM" id="CLU_156272_0_0_1"/>
<evidence type="ECO:0000256" key="8">
    <source>
        <dbReference type="ARBA" id="ARBA00022729"/>
    </source>
</evidence>
<accession>Q4SJN6</accession>
<keyword evidence="8" id="KW-0732">Signal</keyword>
<dbReference type="PANTHER" id="PTHR10740">
    <property type="entry name" value="TRANSFORMING GROWTH FACTOR ALPHA"/>
    <property type="match status" value="1"/>
</dbReference>
<feature type="region of interest" description="Disordered" evidence="15">
    <location>
        <begin position="18"/>
        <end position="37"/>
    </location>
</feature>
<keyword evidence="10" id="KW-0339">Growth factor</keyword>
<dbReference type="AlphaFoldDB" id="Q4SJN6"/>
<dbReference type="GO" id="GO:0008083">
    <property type="term" value="F:growth factor activity"/>
    <property type="evidence" value="ECO:0007669"/>
    <property type="project" value="UniProtKB-KW"/>
</dbReference>
<proteinExistence type="predicted"/>
<evidence type="ECO:0000256" key="16">
    <source>
        <dbReference type="SAM" id="Phobius"/>
    </source>
</evidence>
<dbReference type="PROSITE" id="PS50026">
    <property type="entry name" value="EGF_3"/>
    <property type="match status" value="1"/>
</dbReference>
<feature type="compositionally biased region" description="Basic residues" evidence="15">
    <location>
        <begin position="26"/>
        <end position="37"/>
    </location>
</feature>
<keyword evidence="6" id="KW-0358">Heparin-binding</keyword>
<evidence type="ECO:0000256" key="3">
    <source>
        <dbReference type="ARBA" id="ARBA00022475"/>
    </source>
</evidence>
<keyword evidence="9 16" id="KW-1133">Transmembrane helix</keyword>
<dbReference type="SUPFAM" id="SSF57196">
    <property type="entry name" value="EGF/Laminin"/>
    <property type="match status" value="1"/>
</dbReference>
<sequence>LTVAMSSKPQDAFVTLEAERTEERTRKGKGKVRGKGKGRKRNACLKKYKDFCIHGTCQYLRNVRAPSCVCHKSYSGDRCQFFTLPMEKPQGSYNRTTALAVVAVVLSSLCLIIIGLLLLLRFHKRGAYDVENEEKVKLGLVSNH</sequence>
<dbReference type="GO" id="GO:0005886">
    <property type="term" value="C:plasma membrane"/>
    <property type="evidence" value="ECO:0007669"/>
    <property type="project" value="UniProtKB-SubCell"/>
</dbReference>
<dbReference type="InterPro" id="IPR000742">
    <property type="entry name" value="EGF"/>
</dbReference>
<evidence type="ECO:0000256" key="1">
    <source>
        <dbReference type="ARBA" id="ARBA00004239"/>
    </source>
</evidence>
<dbReference type="GO" id="GO:0007173">
    <property type="term" value="P:epidermal growth factor receptor signaling pathway"/>
    <property type="evidence" value="ECO:0007669"/>
    <property type="project" value="TreeGrafter"/>
</dbReference>
<keyword evidence="7 16" id="KW-0812">Transmembrane</keyword>
<protein>
    <recommendedName>
        <fullName evidence="13">Proheparin-binding EGF-like growth factor</fullName>
    </recommendedName>
</protein>
<evidence type="ECO:0000256" key="7">
    <source>
        <dbReference type="ARBA" id="ARBA00022692"/>
    </source>
</evidence>
<evidence type="ECO:0000256" key="11">
    <source>
        <dbReference type="ARBA" id="ARBA00023136"/>
    </source>
</evidence>
<comment type="subcellular location">
    <subcellularLocation>
        <location evidence="2">Cell membrane</location>
        <topology evidence="2">Single-pass type I membrane protein</topology>
    </subcellularLocation>
    <subcellularLocation>
        <location evidence="1">Secreted</location>
        <location evidence="1">Extracellular space</location>
    </subcellularLocation>
</comment>
<evidence type="ECO:0000256" key="2">
    <source>
        <dbReference type="ARBA" id="ARBA00004251"/>
    </source>
</evidence>
<reference evidence="18" key="1">
    <citation type="journal article" date="2004" name="Nature">
        <title>Genome duplication in the teleost fish Tetraodon nigroviridis reveals the early vertebrate proto-karyotype.</title>
        <authorList>
            <person name="Jaillon O."/>
            <person name="Aury J.-M."/>
            <person name="Brunet F."/>
            <person name="Petit J.-L."/>
            <person name="Stange-Thomann N."/>
            <person name="Mauceli E."/>
            <person name="Bouneau L."/>
            <person name="Fischer C."/>
            <person name="Ozouf-Costaz C."/>
            <person name="Bernot A."/>
            <person name="Nicaud S."/>
            <person name="Jaffe D."/>
            <person name="Fisher S."/>
            <person name="Lutfalla G."/>
            <person name="Dossat C."/>
            <person name="Segurens B."/>
            <person name="Dasilva C."/>
            <person name="Salanoubat M."/>
            <person name="Levy M."/>
            <person name="Boudet N."/>
            <person name="Castellano S."/>
            <person name="Anthouard V."/>
            <person name="Jubin C."/>
            <person name="Castelli V."/>
            <person name="Katinka M."/>
            <person name="Vacherie B."/>
            <person name="Biemont C."/>
            <person name="Skalli Z."/>
            <person name="Cattolico L."/>
            <person name="Poulain J."/>
            <person name="De Berardinis V."/>
            <person name="Cruaud C."/>
            <person name="Duprat S."/>
            <person name="Brottier P."/>
            <person name="Coutanceau J.-P."/>
            <person name="Gouzy J."/>
            <person name="Parra G."/>
            <person name="Lardier G."/>
            <person name="Chapple C."/>
            <person name="McKernan K.J."/>
            <person name="McEwan P."/>
            <person name="Bosak S."/>
            <person name="Kellis M."/>
            <person name="Volff J.-N."/>
            <person name="Guigo R."/>
            <person name="Zody M.C."/>
            <person name="Mesirov J."/>
            <person name="Lindblad-Toh K."/>
            <person name="Birren B."/>
            <person name="Nusbaum C."/>
            <person name="Kahn D."/>
            <person name="Robinson-Rechavi M."/>
            <person name="Laudet V."/>
            <person name="Schachter V."/>
            <person name="Quetier F."/>
            <person name="Saurin W."/>
            <person name="Scarpelli C."/>
            <person name="Wincker P."/>
            <person name="Lander E.S."/>
            <person name="Weissenbach J."/>
            <person name="Roest Crollius H."/>
        </authorList>
    </citation>
    <scope>NUCLEOTIDE SEQUENCE [LARGE SCALE GENOMIC DNA]</scope>
</reference>
<evidence type="ECO:0000256" key="9">
    <source>
        <dbReference type="ARBA" id="ARBA00022989"/>
    </source>
</evidence>
<dbReference type="PANTHER" id="PTHR10740:SF4">
    <property type="entry name" value="PROHEPARIN-BINDING EGF-LIKE GROWTH FACTOR"/>
    <property type="match status" value="1"/>
</dbReference>
<name>Q4SJN6_TETNG</name>
<evidence type="ECO:0000256" key="14">
    <source>
        <dbReference type="PROSITE-ProRule" id="PRU00076"/>
    </source>
</evidence>
<dbReference type="KEGG" id="tng:GSTEN00017128G001"/>
<evidence type="ECO:0000256" key="13">
    <source>
        <dbReference type="ARBA" id="ARBA00040098"/>
    </source>
</evidence>
<evidence type="ECO:0000256" key="12">
    <source>
        <dbReference type="ARBA" id="ARBA00023157"/>
    </source>
</evidence>
<evidence type="ECO:0000256" key="4">
    <source>
        <dbReference type="ARBA" id="ARBA00022525"/>
    </source>
</evidence>
<evidence type="ECO:0000256" key="10">
    <source>
        <dbReference type="ARBA" id="ARBA00023030"/>
    </source>
</evidence>
<feature type="non-terminal residue" evidence="18">
    <location>
        <position position="1"/>
    </location>
</feature>
<dbReference type="GO" id="GO:0005154">
    <property type="term" value="F:epidermal growth factor receptor binding"/>
    <property type="evidence" value="ECO:0007669"/>
    <property type="project" value="TreeGrafter"/>
</dbReference>
<evidence type="ECO:0000259" key="17">
    <source>
        <dbReference type="PROSITE" id="PS50026"/>
    </source>
</evidence>
<feature type="domain" description="EGF-like" evidence="17">
    <location>
        <begin position="40"/>
        <end position="80"/>
    </location>
</feature>
<feature type="disulfide bond" evidence="14">
    <location>
        <begin position="70"/>
        <end position="79"/>
    </location>
</feature>
<dbReference type="GO" id="GO:0008201">
    <property type="term" value="F:heparin binding"/>
    <property type="evidence" value="ECO:0007669"/>
    <property type="project" value="UniProtKB-KW"/>
</dbReference>
<comment type="caution">
    <text evidence="14">Lacks conserved residue(s) required for the propagation of feature annotation.</text>
</comment>
<keyword evidence="5 14" id="KW-0245">EGF-like domain</keyword>
<organism evidence="18">
    <name type="scientific">Tetraodon nigroviridis</name>
    <name type="common">Spotted green pufferfish</name>
    <name type="synonym">Chelonodon nigroviridis</name>
    <dbReference type="NCBI Taxonomy" id="99883"/>
    <lineage>
        <taxon>Eukaryota</taxon>
        <taxon>Metazoa</taxon>
        <taxon>Chordata</taxon>
        <taxon>Craniata</taxon>
        <taxon>Vertebrata</taxon>
        <taxon>Euteleostomi</taxon>
        <taxon>Actinopterygii</taxon>
        <taxon>Neopterygii</taxon>
        <taxon>Teleostei</taxon>
        <taxon>Neoteleostei</taxon>
        <taxon>Acanthomorphata</taxon>
        <taxon>Eupercaria</taxon>
        <taxon>Tetraodontiformes</taxon>
        <taxon>Tetradontoidea</taxon>
        <taxon>Tetraodontidae</taxon>
        <taxon>Tetraodon</taxon>
    </lineage>
</organism>
<keyword evidence="11 16" id="KW-0472">Membrane</keyword>
<dbReference type="GO" id="GO:0005615">
    <property type="term" value="C:extracellular space"/>
    <property type="evidence" value="ECO:0007669"/>
    <property type="project" value="TreeGrafter"/>
</dbReference>
<evidence type="ECO:0000256" key="5">
    <source>
        <dbReference type="ARBA" id="ARBA00022536"/>
    </source>
</evidence>
<gene>
    <name evidence="18" type="ORF">GSTENG00017128001</name>
</gene>
<evidence type="ECO:0000256" key="15">
    <source>
        <dbReference type="SAM" id="MobiDB-lite"/>
    </source>
</evidence>
<evidence type="ECO:0000313" key="18">
    <source>
        <dbReference type="EMBL" id="CAF99146.1"/>
    </source>
</evidence>